<dbReference type="Gene3D" id="1.10.287.1080">
    <property type="entry name" value="MazG-like"/>
    <property type="match status" value="2"/>
</dbReference>
<dbReference type="NCBIfam" id="TIGR00444">
    <property type="entry name" value="mazG"/>
    <property type="match status" value="1"/>
</dbReference>
<accession>A0A931AYQ9</accession>
<dbReference type="GO" id="GO:0046061">
    <property type="term" value="P:dATP catabolic process"/>
    <property type="evidence" value="ECO:0007669"/>
    <property type="project" value="TreeGrafter"/>
</dbReference>
<dbReference type="GO" id="GO:0006203">
    <property type="term" value="P:dGTP catabolic process"/>
    <property type="evidence" value="ECO:0007669"/>
    <property type="project" value="TreeGrafter"/>
</dbReference>
<dbReference type="PANTHER" id="PTHR30522:SF0">
    <property type="entry name" value="NUCLEOSIDE TRIPHOSPHATE PYROPHOSPHOHYDROLASE"/>
    <property type="match status" value="1"/>
</dbReference>
<dbReference type="GO" id="GO:0047429">
    <property type="term" value="F:nucleoside triphosphate diphosphatase activity"/>
    <property type="evidence" value="ECO:0007669"/>
    <property type="project" value="UniProtKB-EC"/>
</dbReference>
<evidence type="ECO:0000259" key="1">
    <source>
        <dbReference type="Pfam" id="PF03819"/>
    </source>
</evidence>
<evidence type="ECO:0000313" key="3">
    <source>
        <dbReference type="Proteomes" id="UP000621436"/>
    </source>
</evidence>
<dbReference type="InterPro" id="IPR004518">
    <property type="entry name" value="MazG-like_dom"/>
</dbReference>
<dbReference type="GO" id="GO:0046047">
    <property type="term" value="P:TTP catabolic process"/>
    <property type="evidence" value="ECO:0007669"/>
    <property type="project" value="TreeGrafter"/>
</dbReference>
<keyword evidence="3" id="KW-1185">Reference proteome</keyword>
<dbReference type="GO" id="GO:0046076">
    <property type="term" value="P:dTTP catabolic process"/>
    <property type="evidence" value="ECO:0007669"/>
    <property type="project" value="TreeGrafter"/>
</dbReference>
<dbReference type="EMBL" id="JADPIE010000004">
    <property type="protein sequence ID" value="MBF8437258.1"/>
    <property type="molecule type" value="Genomic_DNA"/>
</dbReference>
<feature type="domain" description="NTP pyrophosphohydrolase MazG-like" evidence="1">
    <location>
        <begin position="32"/>
        <end position="105"/>
    </location>
</feature>
<sequence>MNKNELGEQILKSINIFADLRGEEGCPWDKKQSLKSLKKYLIEETYEVIEAIDEDDYDSLKKELGDLLLQVIFQSRIMEEQGEFDFLDVIKNLNDKLIRRHPHVFGEDSVENSNDVKIIWDKIKKEEGELNNQSKIEVLNYNRSQPALLQAHELQTNASEVGFDWEKIDPVFEKIEEELSEIKEALKLKDNEAASDELGDLLFAVVNLSRFIDSNPEEALLGTINRFIKRFKYIEKKAVESELDIENMGITELEKLWQEAKLKMRR</sequence>
<comment type="caution">
    <text evidence="2">The sequence shown here is derived from an EMBL/GenBank/DDBJ whole genome shotgun (WGS) entry which is preliminary data.</text>
</comment>
<gene>
    <name evidence="2" type="primary">mazG</name>
    <name evidence="2" type="ORF">I0Q91_09225</name>
</gene>
<dbReference type="FunFam" id="1.10.287.1080:FF:000001">
    <property type="entry name" value="Nucleoside triphosphate pyrophosphohydrolase"/>
    <property type="match status" value="1"/>
</dbReference>
<dbReference type="Proteomes" id="UP000621436">
    <property type="component" value="Unassembled WGS sequence"/>
</dbReference>
<dbReference type="GO" id="GO:0006950">
    <property type="term" value="P:response to stress"/>
    <property type="evidence" value="ECO:0007669"/>
    <property type="project" value="UniProtKB-ARBA"/>
</dbReference>
<dbReference type="SUPFAM" id="SSF101386">
    <property type="entry name" value="all-alpha NTP pyrophosphatases"/>
    <property type="match status" value="2"/>
</dbReference>
<dbReference type="GO" id="GO:0046081">
    <property type="term" value="P:dUTP catabolic process"/>
    <property type="evidence" value="ECO:0007669"/>
    <property type="project" value="TreeGrafter"/>
</dbReference>
<dbReference type="EC" id="3.6.1.9" evidence="2"/>
<feature type="domain" description="NTP pyrophosphohydrolase MazG-like" evidence="1">
    <location>
        <begin position="174"/>
        <end position="230"/>
    </location>
</feature>
<proteinExistence type="predicted"/>
<dbReference type="NCBIfam" id="NF007113">
    <property type="entry name" value="PRK09562.1"/>
    <property type="match status" value="1"/>
</dbReference>
<name>A0A931AYQ9_9FIRM</name>
<dbReference type="Pfam" id="PF03819">
    <property type="entry name" value="MazG"/>
    <property type="match status" value="2"/>
</dbReference>
<dbReference type="CDD" id="cd11528">
    <property type="entry name" value="NTP-PPase_MazG_Nterm"/>
    <property type="match status" value="1"/>
</dbReference>
<dbReference type="GO" id="GO:0046052">
    <property type="term" value="P:UTP catabolic process"/>
    <property type="evidence" value="ECO:0007669"/>
    <property type="project" value="TreeGrafter"/>
</dbReference>
<keyword evidence="2" id="KW-0378">Hydrolase</keyword>
<dbReference type="PANTHER" id="PTHR30522">
    <property type="entry name" value="NUCLEOSIDE TRIPHOSPHATE PYROPHOSPHOHYDROLASE"/>
    <property type="match status" value="1"/>
</dbReference>
<dbReference type="CDD" id="cd11529">
    <property type="entry name" value="NTP-PPase_MazG_Cterm"/>
    <property type="match status" value="1"/>
</dbReference>
<protein>
    <submittedName>
        <fullName evidence="2">Nucleoside triphosphate pyrophosphohydrolase</fullName>
        <ecNumber evidence="2">3.6.1.9</ecNumber>
    </submittedName>
</protein>
<dbReference type="InterPro" id="IPR011551">
    <property type="entry name" value="NTP_PyrPHydrolase_MazG"/>
</dbReference>
<reference evidence="2" key="1">
    <citation type="submission" date="2020-11" db="EMBL/GenBank/DDBJ databases">
        <title>Halonatronomonas betainensis gen. nov., sp. nov. a novel haloalkaliphilic representative of the family Halanaerobiacae capable of betaine degradation.</title>
        <authorList>
            <person name="Boltyanskaya Y."/>
            <person name="Kevbrin V."/>
            <person name="Detkova E."/>
            <person name="Grouzdev D.S."/>
            <person name="Koziaeva V."/>
            <person name="Zhilina T."/>
        </authorList>
    </citation>
    <scope>NUCLEOTIDE SEQUENCE</scope>
    <source>
        <strain evidence="2">Z-7014</strain>
    </source>
</reference>
<organism evidence="2 3">
    <name type="scientific">Halonatronomonas betaini</name>
    <dbReference type="NCBI Taxonomy" id="2778430"/>
    <lineage>
        <taxon>Bacteria</taxon>
        <taxon>Bacillati</taxon>
        <taxon>Bacillota</taxon>
        <taxon>Clostridia</taxon>
        <taxon>Halanaerobiales</taxon>
        <taxon>Halarsenatibacteraceae</taxon>
        <taxon>Halonatronomonas</taxon>
    </lineage>
</organism>
<dbReference type="AlphaFoldDB" id="A0A931AYQ9"/>
<evidence type="ECO:0000313" key="2">
    <source>
        <dbReference type="EMBL" id="MBF8437258.1"/>
    </source>
</evidence>
<dbReference type="InterPro" id="IPR048015">
    <property type="entry name" value="NTP-PPase_MazG-like_N"/>
</dbReference>
<dbReference type="InterPro" id="IPR048011">
    <property type="entry name" value="NTP-PPase_MazG-like_C"/>
</dbReference>